<feature type="compositionally biased region" description="Basic and acidic residues" evidence="1">
    <location>
        <begin position="44"/>
        <end position="55"/>
    </location>
</feature>
<dbReference type="InterPro" id="IPR008412">
    <property type="entry name" value="IBSP"/>
</dbReference>
<name>A0A0B2R0Q3_GLYSO</name>
<sequence length="131" mass="14378">MKIFQLVLPMKKIANGEDEDSSESESDDDSSEDQEEGDDESDEETPKKVRKDYKIEASNNTGIDSSKKTLVSVKKTKFVTPQKTNSKNVGYVATPHPSKQTGKPTLLITSSRLRSQEITAATLTTGTSIHT</sequence>
<reference evidence="2" key="1">
    <citation type="submission" date="2014-07" db="EMBL/GenBank/DDBJ databases">
        <title>Identification of a novel salt tolerance gene in wild soybean by whole-genome sequencing.</title>
        <authorList>
            <person name="Lam H.-M."/>
            <person name="Qi X."/>
            <person name="Li M.-W."/>
            <person name="Liu X."/>
            <person name="Xie M."/>
            <person name="Ni M."/>
            <person name="Xu X."/>
        </authorList>
    </citation>
    <scope>NUCLEOTIDE SEQUENCE [LARGE SCALE GENOMIC DNA]</scope>
    <source>
        <tissue evidence="2">Root</tissue>
    </source>
</reference>
<protein>
    <submittedName>
        <fullName evidence="2">Histone deacetylase HDT1</fullName>
    </submittedName>
</protein>
<dbReference type="Proteomes" id="UP000053555">
    <property type="component" value="Unassembled WGS sequence"/>
</dbReference>
<organism evidence="2">
    <name type="scientific">Glycine soja</name>
    <name type="common">Wild soybean</name>
    <dbReference type="NCBI Taxonomy" id="3848"/>
    <lineage>
        <taxon>Eukaryota</taxon>
        <taxon>Viridiplantae</taxon>
        <taxon>Streptophyta</taxon>
        <taxon>Embryophyta</taxon>
        <taxon>Tracheophyta</taxon>
        <taxon>Spermatophyta</taxon>
        <taxon>Magnoliopsida</taxon>
        <taxon>eudicotyledons</taxon>
        <taxon>Gunneridae</taxon>
        <taxon>Pentapetalae</taxon>
        <taxon>rosids</taxon>
        <taxon>fabids</taxon>
        <taxon>Fabales</taxon>
        <taxon>Fabaceae</taxon>
        <taxon>Papilionoideae</taxon>
        <taxon>50 kb inversion clade</taxon>
        <taxon>NPAAA clade</taxon>
        <taxon>indigoferoid/millettioid clade</taxon>
        <taxon>Phaseoleae</taxon>
        <taxon>Glycine</taxon>
        <taxon>Glycine subgen. Soja</taxon>
    </lineage>
</organism>
<gene>
    <name evidence="2" type="ORF">glysoja_044289</name>
</gene>
<evidence type="ECO:0000313" key="2">
    <source>
        <dbReference type="EMBL" id="KHN25829.1"/>
    </source>
</evidence>
<dbReference type="GO" id="GO:0005576">
    <property type="term" value="C:extracellular region"/>
    <property type="evidence" value="ECO:0007669"/>
    <property type="project" value="InterPro"/>
</dbReference>
<dbReference type="GO" id="GO:0007155">
    <property type="term" value="P:cell adhesion"/>
    <property type="evidence" value="ECO:0007669"/>
    <property type="project" value="InterPro"/>
</dbReference>
<feature type="region of interest" description="Disordered" evidence="1">
    <location>
        <begin position="1"/>
        <end position="66"/>
    </location>
</feature>
<feature type="compositionally biased region" description="Acidic residues" evidence="1">
    <location>
        <begin position="16"/>
        <end position="43"/>
    </location>
</feature>
<proteinExistence type="predicted"/>
<dbReference type="Pfam" id="PF05432">
    <property type="entry name" value="BSP_II"/>
    <property type="match status" value="1"/>
</dbReference>
<dbReference type="AlphaFoldDB" id="A0A0B2R0Q3"/>
<accession>A0A0B2R0Q3</accession>
<evidence type="ECO:0000256" key="1">
    <source>
        <dbReference type="SAM" id="MobiDB-lite"/>
    </source>
</evidence>
<dbReference type="EMBL" id="KN654167">
    <property type="protein sequence ID" value="KHN25829.1"/>
    <property type="molecule type" value="Genomic_DNA"/>
</dbReference>